<evidence type="ECO:0000256" key="5">
    <source>
        <dbReference type="ARBA" id="ARBA00022989"/>
    </source>
</evidence>
<keyword evidence="4 8" id="KW-0812">Transmembrane</keyword>
<comment type="caution">
    <text evidence="10">The sequence shown here is derived from an EMBL/GenBank/DDBJ whole genome shotgun (WGS) entry which is preliminary data.</text>
</comment>
<proteinExistence type="inferred from homology"/>
<feature type="transmembrane region" description="Helical" evidence="8">
    <location>
        <begin position="110"/>
        <end position="133"/>
    </location>
</feature>
<dbReference type="InterPro" id="IPR024528">
    <property type="entry name" value="ThrE_2"/>
</dbReference>
<dbReference type="EMBL" id="BAWO01000010">
    <property type="protein sequence ID" value="GAJ38926.1"/>
    <property type="molecule type" value="Genomic_DNA"/>
</dbReference>
<evidence type="ECO:0000256" key="6">
    <source>
        <dbReference type="ARBA" id="ARBA00023136"/>
    </source>
</evidence>
<feature type="transmembrane region" description="Helical" evidence="8">
    <location>
        <begin position="51"/>
        <end position="70"/>
    </location>
</feature>
<evidence type="ECO:0000313" key="10">
    <source>
        <dbReference type="EMBL" id="GAJ38926.1"/>
    </source>
</evidence>
<dbReference type="Pfam" id="PF12821">
    <property type="entry name" value="ThrE_2"/>
    <property type="match status" value="1"/>
</dbReference>
<reference evidence="10 11" key="1">
    <citation type="submission" date="2014-04" db="EMBL/GenBank/DDBJ databases">
        <title>Whole genome shotgun sequence of Geobacillus caldoxylosilyticus NBRC 107762.</title>
        <authorList>
            <person name="Hosoyama A."/>
            <person name="Hosoyama Y."/>
            <person name="Katano-Makiyama Y."/>
            <person name="Tsuchikane K."/>
            <person name="Ohji S."/>
            <person name="Ichikawa N."/>
            <person name="Yamazoe A."/>
            <person name="Fujita N."/>
        </authorList>
    </citation>
    <scope>NUCLEOTIDE SEQUENCE [LARGE SCALE GENOMIC DNA]</scope>
    <source>
        <strain evidence="10 11">NBRC 107762</strain>
    </source>
</reference>
<accession>A0A023DD80</accession>
<dbReference type="Proteomes" id="UP000023561">
    <property type="component" value="Unassembled WGS sequence"/>
</dbReference>
<evidence type="ECO:0000256" key="4">
    <source>
        <dbReference type="ARBA" id="ARBA00022692"/>
    </source>
</evidence>
<evidence type="ECO:0000313" key="11">
    <source>
        <dbReference type="Proteomes" id="UP000023561"/>
    </source>
</evidence>
<keyword evidence="3" id="KW-0997">Cell inner membrane</keyword>
<keyword evidence="5 8" id="KW-1133">Transmembrane helix</keyword>
<dbReference type="RefSeq" id="WP_017436249.1">
    <property type="nucleotide sequence ID" value="NZ_BAWO01000010.1"/>
</dbReference>
<dbReference type="PANTHER" id="PTHR34390:SF1">
    <property type="entry name" value="SUCCINATE TRANSPORTER SUBUNIT YJJB-RELATED"/>
    <property type="match status" value="1"/>
</dbReference>
<dbReference type="OrthoDB" id="9810047at2"/>
<feature type="domain" description="Threonine/Serine exporter ThrE" evidence="9">
    <location>
        <begin position="5"/>
        <end position="133"/>
    </location>
</feature>
<name>A0A023DD80_9BACL</name>
<sequence length="142" mass="15607">MIVQQLLLSFIASALFGMIFNIPKKLLINSGFVGMVGWMVYFFFAEHHLNNVLATFIAAFFVALLSNLFARLYKTPATIFSVSGIIPLVPGGTAFEAMRHVVLNDYNAAISLAAKAFMISGAIAMGLIFSEVVNQLIKRRRS</sequence>
<dbReference type="GO" id="GO:0015744">
    <property type="term" value="P:succinate transport"/>
    <property type="evidence" value="ECO:0007669"/>
    <property type="project" value="TreeGrafter"/>
</dbReference>
<gene>
    <name evidence="10" type="ORF">GCA01S_010_00530</name>
</gene>
<keyword evidence="2" id="KW-1003">Cell membrane</keyword>
<evidence type="ECO:0000256" key="2">
    <source>
        <dbReference type="ARBA" id="ARBA00022475"/>
    </source>
</evidence>
<dbReference type="InterPro" id="IPR050539">
    <property type="entry name" value="ThrE_Dicarb/AminoAcid_Exp"/>
</dbReference>
<keyword evidence="11" id="KW-1185">Reference proteome</keyword>
<evidence type="ECO:0000256" key="7">
    <source>
        <dbReference type="ARBA" id="ARBA00034125"/>
    </source>
</evidence>
<comment type="similarity">
    <text evidence="7">Belongs to the ThrE exporter (TC 2.A.79) family.</text>
</comment>
<evidence type="ECO:0000256" key="8">
    <source>
        <dbReference type="SAM" id="Phobius"/>
    </source>
</evidence>
<evidence type="ECO:0000256" key="1">
    <source>
        <dbReference type="ARBA" id="ARBA00004651"/>
    </source>
</evidence>
<dbReference type="AlphaFoldDB" id="A0A023DD80"/>
<dbReference type="PANTHER" id="PTHR34390">
    <property type="entry name" value="UPF0442 PROTEIN YJJB-RELATED"/>
    <property type="match status" value="1"/>
</dbReference>
<dbReference type="GeneID" id="301192046"/>
<feature type="transmembrane region" description="Helical" evidence="8">
    <location>
        <begin position="27"/>
        <end position="45"/>
    </location>
</feature>
<evidence type="ECO:0000259" key="9">
    <source>
        <dbReference type="Pfam" id="PF12821"/>
    </source>
</evidence>
<feature type="transmembrane region" description="Helical" evidence="8">
    <location>
        <begin position="77"/>
        <end position="98"/>
    </location>
</feature>
<comment type="subcellular location">
    <subcellularLocation>
        <location evidence="1">Cell membrane</location>
        <topology evidence="1">Multi-pass membrane protein</topology>
    </subcellularLocation>
</comment>
<dbReference type="GO" id="GO:0005886">
    <property type="term" value="C:plasma membrane"/>
    <property type="evidence" value="ECO:0007669"/>
    <property type="project" value="UniProtKB-SubCell"/>
</dbReference>
<keyword evidence="6 8" id="KW-0472">Membrane</keyword>
<evidence type="ECO:0000256" key="3">
    <source>
        <dbReference type="ARBA" id="ARBA00022519"/>
    </source>
</evidence>
<protein>
    <recommendedName>
        <fullName evidence="9">Threonine/Serine exporter ThrE domain-containing protein</fullName>
    </recommendedName>
</protein>
<organism evidence="10 11">
    <name type="scientific">Parageobacillus caldoxylosilyticus NBRC 107762</name>
    <dbReference type="NCBI Taxonomy" id="1220594"/>
    <lineage>
        <taxon>Bacteria</taxon>
        <taxon>Bacillati</taxon>
        <taxon>Bacillota</taxon>
        <taxon>Bacilli</taxon>
        <taxon>Bacillales</taxon>
        <taxon>Anoxybacillaceae</taxon>
        <taxon>Saccharococcus</taxon>
    </lineage>
</organism>